<sequence>MGTPENRLSAYLASLANRKLSADTRHRVAQSLLDWFTAGYSGAAMAASHDLRKLATTLFPGQSNATVFGGTSAVSLMGAAFCNAGITHLREIDDAHRTAMLHPGIVTVTPVLALATSLPMTQQQFEAAIVAGYEVAIRAGEVLGSGHAGKFHMTATAGSLAAAAASAVALGLDAVRIHHALGIAATQAAGLWQFVDDQAHESKALHPAFAVRNGLTAAYAAQAGYRGAQHFMNGARGLYALLHGQGDPALLDRELGVTDRISSTTIKPWPTCGQLFTVVDATQALINTHDIRANDIESVDIAIFPQALRIAKVDWPIKPAETCFSGRYCVAILLLTGKLGIQETENPDLADPRLLALADRITLQARPDYANAFPDRRPGTVTIRFKNGETISASHDIRQGDPEAPFDWAALEDRLRNLAPGITEQKAVAIGAWCAGQQHNPPQAAFTPPTPDLFH</sequence>
<dbReference type="SUPFAM" id="SSF103378">
    <property type="entry name" value="2-methylcitrate dehydratase PrpD"/>
    <property type="match status" value="1"/>
</dbReference>
<dbReference type="InterPro" id="IPR045337">
    <property type="entry name" value="MmgE_PrpD_C"/>
</dbReference>
<protein>
    <submittedName>
        <fullName evidence="4">2-methylcitrate dehydratase PrpD</fullName>
    </submittedName>
</protein>
<dbReference type="InterPro" id="IPR045336">
    <property type="entry name" value="MmgE_PrpD_N"/>
</dbReference>
<keyword evidence="5" id="KW-1185">Reference proteome</keyword>
<evidence type="ECO:0000259" key="2">
    <source>
        <dbReference type="Pfam" id="PF03972"/>
    </source>
</evidence>
<evidence type="ECO:0000256" key="1">
    <source>
        <dbReference type="ARBA" id="ARBA00006174"/>
    </source>
</evidence>
<dbReference type="OrthoDB" id="9791416at2"/>
<dbReference type="InterPro" id="IPR042188">
    <property type="entry name" value="MmgE/PrpD_sf_2"/>
</dbReference>
<name>A0A4Q7VQZ3_9BURK</name>
<accession>A0A4Q7VQZ3</accession>
<dbReference type="Pfam" id="PF19305">
    <property type="entry name" value="MmgE_PrpD_C"/>
    <property type="match status" value="1"/>
</dbReference>
<feature type="domain" description="MmgE/PrpD N-terminal" evidence="2">
    <location>
        <begin position="7"/>
        <end position="248"/>
    </location>
</feature>
<comment type="similarity">
    <text evidence="1">Belongs to the PrpD family.</text>
</comment>
<dbReference type="Gene3D" id="3.30.1330.120">
    <property type="entry name" value="2-methylcitrate dehydratase PrpD"/>
    <property type="match status" value="1"/>
</dbReference>
<dbReference type="PANTHER" id="PTHR16943:SF8">
    <property type="entry name" value="2-METHYLCITRATE DEHYDRATASE"/>
    <property type="match status" value="1"/>
</dbReference>
<evidence type="ECO:0000259" key="3">
    <source>
        <dbReference type="Pfam" id="PF19305"/>
    </source>
</evidence>
<dbReference type="Pfam" id="PF03972">
    <property type="entry name" value="MmgE_PrpD_N"/>
    <property type="match status" value="1"/>
</dbReference>
<dbReference type="PANTHER" id="PTHR16943">
    <property type="entry name" value="2-METHYLCITRATE DEHYDRATASE-RELATED"/>
    <property type="match status" value="1"/>
</dbReference>
<evidence type="ECO:0000313" key="4">
    <source>
        <dbReference type="EMBL" id="RZT98638.1"/>
    </source>
</evidence>
<comment type="caution">
    <text evidence="4">The sequence shown here is derived from an EMBL/GenBank/DDBJ whole genome shotgun (WGS) entry which is preliminary data.</text>
</comment>
<dbReference type="InterPro" id="IPR042183">
    <property type="entry name" value="MmgE/PrpD_sf_1"/>
</dbReference>
<reference evidence="4 5" key="1">
    <citation type="submission" date="2019-02" db="EMBL/GenBank/DDBJ databases">
        <title>Genomic Encyclopedia of Type Strains, Phase IV (KMG-IV): sequencing the most valuable type-strain genomes for metagenomic binning, comparative biology and taxonomic classification.</title>
        <authorList>
            <person name="Goeker M."/>
        </authorList>
    </citation>
    <scope>NUCLEOTIDE SEQUENCE [LARGE SCALE GENOMIC DNA]</scope>
    <source>
        <strain evidence="4 5">DSM 23814</strain>
    </source>
</reference>
<feature type="domain" description="MmgE/PrpD C-terminal" evidence="3">
    <location>
        <begin position="269"/>
        <end position="426"/>
    </location>
</feature>
<dbReference type="AlphaFoldDB" id="A0A4Q7VQZ3"/>
<proteinExistence type="inferred from homology"/>
<dbReference type="EMBL" id="SHKO01000001">
    <property type="protein sequence ID" value="RZT98638.1"/>
    <property type="molecule type" value="Genomic_DNA"/>
</dbReference>
<dbReference type="InterPro" id="IPR036148">
    <property type="entry name" value="MmgE/PrpD_sf"/>
</dbReference>
<dbReference type="InterPro" id="IPR005656">
    <property type="entry name" value="MmgE_PrpD"/>
</dbReference>
<organism evidence="4 5">
    <name type="scientific">Advenella incenata</name>
    <dbReference type="NCBI Taxonomy" id="267800"/>
    <lineage>
        <taxon>Bacteria</taxon>
        <taxon>Pseudomonadati</taxon>
        <taxon>Pseudomonadota</taxon>
        <taxon>Betaproteobacteria</taxon>
        <taxon>Burkholderiales</taxon>
        <taxon>Alcaligenaceae</taxon>
    </lineage>
</organism>
<gene>
    <name evidence="4" type="ORF">EV681_0416</name>
</gene>
<dbReference type="RefSeq" id="WP_128393691.1">
    <property type="nucleotide sequence ID" value="NZ_SHKO01000001.1"/>
</dbReference>
<dbReference type="Gene3D" id="1.10.4100.10">
    <property type="entry name" value="2-methylcitrate dehydratase PrpD"/>
    <property type="match status" value="1"/>
</dbReference>
<dbReference type="Proteomes" id="UP000293398">
    <property type="component" value="Unassembled WGS sequence"/>
</dbReference>
<evidence type="ECO:0000313" key="5">
    <source>
        <dbReference type="Proteomes" id="UP000293398"/>
    </source>
</evidence>
<dbReference type="GO" id="GO:0016829">
    <property type="term" value="F:lyase activity"/>
    <property type="evidence" value="ECO:0007669"/>
    <property type="project" value="InterPro"/>
</dbReference>